<name>A0A9W7E4R8_9STRA</name>
<evidence type="ECO:0000256" key="2">
    <source>
        <dbReference type="ARBA" id="ARBA00011977"/>
    </source>
</evidence>
<feature type="compositionally biased region" description="Basic residues" evidence="7">
    <location>
        <begin position="684"/>
        <end position="693"/>
    </location>
</feature>
<sequence length="709" mass="79113">MSSFRRSFSPSPSPSKRPCPSLKAGKPASKPPPSTSALSLNTELQNLSRNKRGHAALQLYNQNFSTVDSHHSSIVLNALIRSGLISESFTFLKQIEKRHLESTEAYTIIIKGLIHSGDLKLAYAYFQKMLLSKKTKPSTRTLNTILRGCLWSSGGGVSGILDNVWFKYYGEKDGSSYEYYVECLSNALRIEASFKGINEFCEKIGWGNNWSCVDFSKGVEENGESFVSCLLNVARGMSLLGEGREGIEKVIEKAREGIYAIQVLGEKEEIGEKKKMVGGKRGRNTTDERIESNRLFRSHKLSSITTEINFLHQRLQTSSWTKKMLKGEMRRRLFVFSGGATTDHVKRGVKGDEEVFSNLKGLGSHILPSQNFYPSLLTDNKINFNVVFPSSNLDTPLNLELGSGTGSWICNQAKKNYRENYVSVEMRTSRVSRTFSHSCLLGIQNLCCISDSATTFLNHRNDDNFNNIYVNHPEPPNQDGGESSDASHMLNEGCLELIWRRLKVGGRFILISDNLQYTQVLTRSIGSLIFNRKLNFTNDSTVVIGSENLRVGESIKSKGSISLDLLKGIPSKSLGYEEGGESYFDGLWKTGAGSHSSRDERYILCLKKCEIREEVEEKKTVKKLGEKSGGGGKKNKKKSAAKQAKRNAKRLAQKGEGDVLESNPKPKGKEEGEGGLSTKDLIKRERKLKRRAERRAEAAKEKKDGEDKE</sequence>
<dbReference type="PROSITE" id="PS51625">
    <property type="entry name" value="SAM_MT_TRMB"/>
    <property type="match status" value="1"/>
</dbReference>
<feature type="region of interest" description="Disordered" evidence="7">
    <location>
        <begin position="1"/>
        <end position="37"/>
    </location>
</feature>
<dbReference type="InterPro" id="IPR002885">
    <property type="entry name" value="PPR_rpt"/>
</dbReference>
<dbReference type="InterPro" id="IPR003358">
    <property type="entry name" value="tRNA_(Gua-N-7)_MeTrfase_Trmb"/>
</dbReference>
<comment type="caution">
    <text evidence="8">The sequence shown here is derived from an EMBL/GenBank/DDBJ whole genome shotgun (WGS) entry which is preliminary data.</text>
</comment>
<dbReference type="Pfam" id="PF02390">
    <property type="entry name" value="Methyltransf_4"/>
    <property type="match status" value="1"/>
</dbReference>
<dbReference type="PANTHER" id="PTHR23417:SF14">
    <property type="entry name" value="PENTACOTRIPEPTIDE-REPEAT REGION OF PRORP DOMAIN-CONTAINING PROTEIN"/>
    <property type="match status" value="1"/>
</dbReference>
<evidence type="ECO:0000256" key="6">
    <source>
        <dbReference type="ARBA" id="ARBA00022694"/>
    </source>
</evidence>
<dbReference type="OrthoDB" id="42736at2759"/>
<dbReference type="InterPro" id="IPR011990">
    <property type="entry name" value="TPR-like_helical_dom_sf"/>
</dbReference>
<evidence type="ECO:0000256" key="5">
    <source>
        <dbReference type="ARBA" id="ARBA00022691"/>
    </source>
</evidence>
<feature type="compositionally biased region" description="Low complexity" evidence="7">
    <location>
        <begin position="18"/>
        <end position="28"/>
    </location>
</feature>
<dbReference type="AlphaFoldDB" id="A0A9W7E4R8"/>
<evidence type="ECO:0000313" key="9">
    <source>
        <dbReference type="Proteomes" id="UP001165122"/>
    </source>
</evidence>
<feature type="compositionally biased region" description="Basic and acidic residues" evidence="7">
    <location>
        <begin position="694"/>
        <end position="709"/>
    </location>
</feature>
<comment type="catalytic activity">
    <reaction evidence="1">
        <text>guanosine(46) in tRNA + S-adenosyl-L-methionine = N(7)-methylguanosine(46) in tRNA + S-adenosyl-L-homocysteine</text>
        <dbReference type="Rhea" id="RHEA:42708"/>
        <dbReference type="Rhea" id="RHEA-COMP:10188"/>
        <dbReference type="Rhea" id="RHEA-COMP:10189"/>
        <dbReference type="ChEBI" id="CHEBI:57856"/>
        <dbReference type="ChEBI" id="CHEBI:59789"/>
        <dbReference type="ChEBI" id="CHEBI:74269"/>
        <dbReference type="ChEBI" id="CHEBI:74480"/>
        <dbReference type="EC" id="2.1.1.33"/>
    </reaction>
</comment>
<organism evidence="8 9">
    <name type="scientific">Triparma laevis f. longispina</name>
    <dbReference type="NCBI Taxonomy" id="1714387"/>
    <lineage>
        <taxon>Eukaryota</taxon>
        <taxon>Sar</taxon>
        <taxon>Stramenopiles</taxon>
        <taxon>Ochrophyta</taxon>
        <taxon>Bolidophyceae</taxon>
        <taxon>Parmales</taxon>
        <taxon>Triparmaceae</taxon>
        <taxon>Triparma</taxon>
    </lineage>
</organism>
<feature type="compositionally biased region" description="Low complexity" evidence="7">
    <location>
        <begin position="1"/>
        <end position="10"/>
    </location>
</feature>
<dbReference type="PANTHER" id="PTHR23417">
    <property type="entry name" value="3-DEOXY-D-MANNO-OCTULOSONIC-ACID TRANSFERASE/TRNA GUANINE-N 7 - -METHYLTRANSFERASE"/>
    <property type="match status" value="1"/>
</dbReference>
<keyword evidence="4" id="KW-0808">Transferase</keyword>
<feature type="region of interest" description="Disordered" evidence="7">
    <location>
        <begin position="620"/>
        <end position="709"/>
    </location>
</feature>
<accession>A0A9W7E4R8</accession>
<proteinExistence type="predicted"/>
<evidence type="ECO:0000256" key="1">
    <source>
        <dbReference type="ARBA" id="ARBA00000142"/>
    </source>
</evidence>
<dbReference type="GO" id="GO:0008176">
    <property type="term" value="F:tRNA (guanine(46)-N7)-methyltransferase activity"/>
    <property type="evidence" value="ECO:0007669"/>
    <property type="project" value="UniProtKB-EC"/>
</dbReference>
<gene>
    <name evidence="8" type="ORF">TrLO_g13723</name>
</gene>
<dbReference type="GO" id="GO:0043527">
    <property type="term" value="C:tRNA methyltransferase complex"/>
    <property type="evidence" value="ECO:0007669"/>
    <property type="project" value="TreeGrafter"/>
</dbReference>
<dbReference type="EC" id="2.1.1.33" evidence="2"/>
<evidence type="ECO:0000256" key="4">
    <source>
        <dbReference type="ARBA" id="ARBA00022679"/>
    </source>
</evidence>
<dbReference type="NCBIfam" id="TIGR00756">
    <property type="entry name" value="PPR"/>
    <property type="match status" value="1"/>
</dbReference>
<keyword evidence="9" id="KW-1185">Reference proteome</keyword>
<keyword evidence="3" id="KW-0489">Methyltransferase</keyword>
<evidence type="ECO:0000256" key="3">
    <source>
        <dbReference type="ARBA" id="ARBA00022603"/>
    </source>
</evidence>
<dbReference type="Proteomes" id="UP001165122">
    <property type="component" value="Unassembled WGS sequence"/>
</dbReference>
<dbReference type="InterPro" id="IPR029063">
    <property type="entry name" value="SAM-dependent_MTases_sf"/>
</dbReference>
<dbReference type="Pfam" id="PF01535">
    <property type="entry name" value="PPR"/>
    <property type="match status" value="1"/>
</dbReference>
<keyword evidence="6" id="KW-0819">tRNA processing</keyword>
<dbReference type="Gene3D" id="1.25.40.10">
    <property type="entry name" value="Tetratricopeptide repeat domain"/>
    <property type="match status" value="1"/>
</dbReference>
<dbReference type="Gene3D" id="3.40.50.150">
    <property type="entry name" value="Vaccinia Virus protein VP39"/>
    <property type="match status" value="1"/>
</dbReference>
<dbReference type="SUPFAM" id="SSF53335">
    <property type="entry name" value="S-adenosyl-L-methionine-dependent methyltransferases"/>
    <property type="match status" value="1"/>
</dbReference>
<evidence type="ECO:0000256" key="7">
    <source>
        <dbReference type="SAM" id="MobiDB-lite"/>
    </source>
</evidence>
<reference evidence="9" key="1">
    <citation type="journal article" date="2023" name="Commun. Biol.">
        <title>Genome analysis of Parmales, the sister group of diatoms, reveals the evolutionary specialization of diatoms from phago-mixotrophs to photoautotrophs.</title>
        <authorList>
            <person name="Ban H."/>
            <person name="Sato S."/>
            <person name="Yoshikawa S."/>
            <person name="Yamada K."/>
            <person name="Nakamura Y."/>
            <person name="Ichinomiya M."/>
            <person name="Sato N."/>
            <person name="Blanc-Mathieu R."/>
            <person name="Endo H."/>
            <person name="Kuwata A."/>
            <person name="Ogata H."/>
        </authorList>
    </citation>
    <scope>NUCLEOTIDE SEQUENCE [LARGE SCALE GENOMIC DNA]</scope>
    <source>
        <strain evidence="9">NIES 3700</strain>
    </source>
</reference>
<protein>
    <recommendedName>
        <fullName evidence="2">tRNA (guanine(46)-N(7))-methyltransferase</fullName>
        <ecNumber evidence="2">2.1.1.33</ecNumber>
    </recommendedName>
</protein>
<feature type="compositionally biased region" description="Basic residues" evidence="7">
    <location>
        <begin position="633"/>
        <end position="652"/>
    </location>
</feature>
<dbReference type="EMBL" id="BRXW01000590">
    <property type="protein sequence ID" value="GMH68164.1"/>
    <property type="molecule type" value="Genomic_DNA"/>
</dbReference>
<evidence type="ECO:0000313" key="8">
    <source>
        <dbReference type="EMBL" id="GMH68164.1"/>
    </source>
</evidence>
<keyword evidence="5" id="KW-0949">S-adenosyl-L-methionine</keyword>